<keyword evidence="7 19" id="KW-0812">Transmembrane</keyword>
<feature type="domain" description="MIR" evidence="20">
    <location>
        <begin position="757"/>
        <end position="813"/>
    </location>
</feature>
<evidence type="ECO:0000256" key="2">
    <source>
        <dbReference type="ARBA" id="ARBA00004922"/>
    </source>
</evidence>
<evidence type="ECO:0000256" key="11">
    <source>
        <dbReference type="ARBA" id="ARBA00023136"/>
    </source>
</evidence>
<comment type="subcellular location">
    <subcellularLocation>
        <location evidence="1">Endoplasmic reticulum membrane</location>
        <topology evidence="1">Multi-pass membrane protein</topology>
    </subcellularLocation>
</comment>
<keyword evidence="11 19" id="KW-0472">Membrane</keyword>
<evidence type="ECO:0000256" key="13">
    <source>
        <dbReference type="ARBA" id="ARBA00045102"/>
    </source>
</evidence>
<dbReference type="EC" id="2.4.1.109" evidence="4"/>
<dbReference type="GO" id="GO:0004169">
    <property type="term" value="F:dolichyl-phosphate-mannose-protein mannosyltransferase activity"/>
    <property type="evidence" value="ECO:0007669"/>
    <property type="project" value="UniProtKB-EC"/>
</dbReference>
<dbReference type="SMART" id="SM00472">
    <property type="entry name" value="MIR"/>
    <property type="match status" value="3"/>
</dbReference>
<proteinExistence type="inferred from homology"/>
<evidence type="ECO:0000256" key="3">
    <source>
        <dbReference type="ARBA" id="ARBA00007222"/>
    </source>
</evidence>
<keyword evidence="5" id="KW-0328">Glycosyltransferase</keyword>
<comment type="function">
    <text evidence="14">Rt/POMT1 and tw/POMT2 function as a protein O-mannosyltransferase in association with each other to generate and maintain normal muscle development.</text>
</comment>
<sequence>MYPFVPEPLYFYEAHGAAKNKNVFLKPDQNAHSLAELLGHHHEYNASDGMGDEDDVPVEVGRFAISSRPRQPSIASWNRTGEEDGYVSMADMKWFGDAHSFGEADDDDGVVQPVSALHFRETIVKAREPRQVHGKRSRGHKVPGSQNKRLAVTYNEPLAFRFGPEENEEARRLADEEYDAFYRNRTLRGRKPSDNKVLGNFINEEFLIPLLEEMKDKGLESQETVGGSSQPRNMKPARRREPYKNQQPPPLSPNNRPPLACWCLEELLGDGASVTSETHTEQGSSVQNHETIQIEAQERFRLKLEIDIVSLMLFVAALATRMYKLEEPRSILTREIHLSRPLLLIEKGHLVEYKYISGHIKLLCEVFTLYLSVISRFDELHYGKYVSLYMKRTFFFDSHPPLGKQLIGALAYLAEFDGQFKFDRIGSSYAESVPLFALRLVPAVCGSVVIPIAYHLMLELGVTQWTAALAGFLLLCDNALLTQSRFILMESMLLMFALFGLLCVLKFRHYHNRPYCLQWWSWLSLGSAVKYVGFFSCCLGLALIGQDYWRLLGNKHTKNFSVFCHLLARAVVLLTVSVSIYLGIFYIHLAILSQAGPHDSVMTSAFQASLEGGLASITRGQPLEVAHGSQVTLRHTHGRTCWIHSHTHVYPLRYTDKRGSSHQQQVTCYSFKDVNNWWIVKRVDRNDLVVSHPVDAIHHGDVIQLVHGMTSRALNSHDVAAPVSPQNQEVSCYIDYNVSMPSQNLWRVDIVNREQVGDVWHTIESLVRFIHVNSSQALKFSGRQLPDWGFNQHEVVTDRIVSQDDTVWNVEEHRYTKTEDQKDRERELVNAEMIPLRATSLSFWEKFIELQYKMLFANQENVQNHMYSSEPLEWPFMARGIAYWVSPNSNAQVHLLGNLVVWLSGSASLLIYSTLLVFYLMRRRRRCYDLPPEVWQNFTLVGEVLLAGYLFHYIPYFFVERTLFLHHYLPAFTFKVLLTAALVEHLHYVIRSILGWRVVALVYIAAVLMWLTVVLLVFRRFSVLSYGTTPLSSNDILRLRWLESWDFIVHRQ</sequence>
<keyword evidence="9" id="KW-0256">Endoplasmic reticulum</keyword>
<feature type="transmembrane region" description="Helical" evidence="19">
    <location>
        <begin position="566"/>
        <end position="589"/>
    </location>
</feature>
<evidence type="ECO:0000256" key="15">
    <source>
        <dbReference type="ARBA" id="ARBA00061810"/>
    </source>
</evidence>
<feature type="transmembrane region" description="Helical" evidence="19">
    <location>
        <begin position="462"/>
        <end position="480"/>
    </location>
</feature>
<dbReference type="PANTHER" id="PTHR10050:SF51">
    <property type="entry name" value="PROTEIN O-MANNOSYL-TRANSFERASE 1"/>
    <property type="match status" value="1"/>
</dbReference>
<dbReference type="GO" id="GO:0005789">
    <property type="term" value="C:endoplasmic reticulum membrane"/>
    <property type="evidence" value="ECO:0007669"/>
    <property type="project" value="UniProtKB-SubCell"/>
</dbReference>
<evidence type="ECO:0000256" key="12">
    <source>
        <dbReference type="ARBA" id="ARBA00045085"/>
    </source>
</evidence>
<evidence type="ECO:0000256" key="4">
    <source>
        <dbReference type="ARBA" id="ARBA00012839"/>
    </source>
</evidence>
<reference evidence="21" key="1">
    <citation type="submission" date="2020-11" db="EMBL/GenBank/DDBJ databases">
        <authorList>
            <person name="Tran Van P."/>
        </authorList>
    </citation>
    <scope>NUCLEOTIDE SEQUENCE</scope>
</reference>
<feature type="domain" description="MIR" evidence="20">
    <location>
        <begin position="694"/>
        <end position="751"/>
    </location>
</feature>
<dbReference type="Gene3D" id="2.80.10.50">
    <property type="match status" value="1"/>
</dbReference>
<evidence type="ECO:0000256" key="5">
    <source>
        <dbReference type="ARBA" id="ARBA00022676"/>
    </source>
</evidence>
<dbReference type="PANTHER" id="PTHR10050">
    <property type="entry name" value="DOLICHYL-PHOSPHATE-MANNOSE--PROTEIN MANNOSYLTRANSFERASE"/>
    <property type="match status" value="1"/>
</dbReference>
<dbReference type="EMBL" id="OE000383">
    <property type="protein sequence ID" value="CAD7453667.1"/>
    <property type="molecule type" value="Genomic_DNA"/>
</dbReference>
<keyword evidence="10 19" id="KW-1133">Transmembrane helix</keyword>
<accession>A0A7R9FJ12</accession>
<name>A0A7R9FJ12_9NEOP</name>
<dbReference type="SUPFAM" id="SSF82109">
    <property type="entry name" value="MIR domain"/>
    <property type="match status" value="1"/>
</dbReference>
<organism evidence="21">
    <name type="scientific">Timema tahoe</name>
    <dbReference type="NCBI Taxonomy" id="61484"/>
    <lineage>
        <taxon>Eukaryota</taxon>
        <taxon>Metazoa</taxon>
        <taxon>Ecdysozoa</taxon>
        <taxon>Arthropoda</taxon>
        <taxon>Hexapoda</taxon>
        <taxon>Insecta</taxon>
        <taxon>Pterygota</taxon>
        <taxon>Neoptera</taxon>
        <taxon>Polyneoptera</taxon>
        <taxon>Phasmatodea</taxon>
        <taxon>Timematodea</taxon>
        <taxon>Timematoidea</taxon>
        <taxon>Timematidae</taxon>
        <taxon>Timema</taxon>
    </lineage>
</organism>
<comment type="catalytic activity">
    <reaction evidence="13">
        <text>a di-trans,poly-cis-dolichyl beta-D-mannosyl phosphate + L-seryl-[protein] = 3-O-(alpha-D-mannosyl)-L-seryl-[protein] + a di-trans,poly-cis-dolichyl phosphate + H(+)</text>
        <dbReference type="Rhea" id="RHEA:17377"/>
        <dbReference type="Rhea" id="RHEA-COMP:9863"/>
        <dbReference type="Rhea" id="RHEA-COMP:13546"/>
        <dbReference type="Rhea" id="RHEA-COMP:19498"/>
        <dbReference type="Rhea" id="RHEA-COMP:19501"/>
        <dbReference type="ChEBI" id="CHEBI:15378"/>
        <dbReference type="ChEBI" id="CHEBI:29999"/>
        <dbReference type="ChEBI" id="CHEBI:57683"/>
        <dbReference type="ChEBI" id="CHEBI:58211"/>
        <dbReference type="ChEBI" id="CHEBI:137321"/>
        <dbReference type="EC" id="2.4.1.109"/>
    </reaction>
</comment>
<dbReference type="InterPro" id="IPR036300">
    <property type="entry name" value="MIR_dom_sf"/>
</dbReference>
<evidence type="ECO:0000313" key="21">
    <source>
        <dbReference type="EMBL" id="CAD7453667.1"/>
    </source>
</evidence>
<dbReference type="InterPro" id="IPR027005">
    <property type="entry name" value="PMT-like"/>
</dbReference>
<dbReference type="Pfam" id="PF02815">
    <property type="entry name" value="MIR"/>
    <property type="match status" value="1"/>
</dbReference>
<feature type="domain" description="MIR" evidence="20">
    <location>
        <begin position="622"/>
        <end position="683"/>
    </location>
</feature>
<evidence type="ECO:0000259" key="20">
    <source>
        <dbReference type="PROSITE" id="PS50919"/>
    </source>
</evidence>
<evidence type="ECO:0000256" key="6">
    <source>
        <dbReference type="ARBA" id="ARBA00022679"/>
    </source>
</evidence>
<feature type="transmembrane region" description="Helical" evidence="19">
    <location>
        <begin position="899"/>
        <end position="920"/>
    </location>
</feature>
<evidence type="ECO:0000256" key="7">
    <source>
        <dbReference type="ARBA" id="ARBA00022692"/>
    </source>
</evidence>
<evidence type="ECO:0000256" key="19">
    <source>
        <dbReference type="SAM" id="Phobius"/>
    </source>
</evidence>
<dbReference type="Pfam" id="PF02366">
    <property type="entry name" value="PMT"/>
    <property type="match status" value="1"/>
</dbReference>
<evidence type="ECO:0000256" key="10">
    <source>
        <dbReference type="ARBA" id="ARBA00022989"/>
    </source>
</evidence>
<dbReference type="PROSITE" id="PS50919">
    <property type="entry name" value="MIR"/>
    <property type="match status" value="3"/>
</dbReference>
<dbReference type="CDD" id="cd23281">
    <property type="entry name" value="beta-trefoil_MIR_POMT1"/>
    <property type="match status" value="1"/>
</dbReference>
<dbReference type="InterPro" id="IPR003342">
    <property type="entry name" value="ArnT-like_N"/>
</dbReference>
<dbReference type="AlphaFoldDB" id="A0A7R9FJ12"/>
<evidence type="ECO:0000256" key="18">
    <source>
        <dbReference type="SAM" id="MobiDB-lite"/>
    </source>
</evidence>
<feature type="transmembrane region" description="Helical" evidence="19">
    <location>
        <begin position="487"/>
        <end position="507"/>
    </location>
</feature>
<evidence type="ECO:0000256" key="9">
    <source>
        <dbReference type="ARBA" id="ARBA00022824"/>
    </source>
</evidence>
<evidence type="ECO:0000256" key="16">
    <source>
        <dbReference type="ARBA" id="ARBA00073145"/>
    </source>
</evidence>
<keyword evidence="6" id="KW-0808">Transferase</keyword>
<dbReference type="InterPro" id="IPR016093">
    <property type="entry name" value="MIR_motif"/>
</dbReference>
<feature type="transmembrane region" description="Helical" evidence="19">
    <location>
        <begin position="995"/>
        <end position="1018"/>
    </location>
</feature>
<keyword evidence="8" id="KW-0677">Repeat</keyword>
<gene>
    <name evidence="21" type="ORF">TTEB3V08_LOCUS1796</name>
</gene>
<feature type="region of interest" description="Disordered" evidence="18">
    <location>
        <begin position="218"/>
        <end position="255"/>
    </location>
</feature>
<feature type="compositionally biased region" description="Polar residues" evidence="18">
    <location>
        <begin position="221"/>
        <end position="232"/>
    </location>
</feature>
<feature type="transmembrane region" description="Helical" evidence="19">
    <location>
        <begin position="940"/>
        <end position="959"/>
    </location>
</feature>
<evidence type="ECO:0000256" key="8">
    <source>
        <dbReference type="ARBA" id="ARBA00022737"/>
    </source>
</evidence>
<evidence type="ECO:0000256" key="1">
    <source>
        <dbReference type="ARBA" id="ARBA00004477"/>
    </source>
</evidence>
<comment type="similarity">
    <text evidence="3">Belongs to the glycosyltransferase 39 family.</text>
</comment>
<protein>
    <recommendedName>
        <fullName evidence="16">Protein O-mannosyltransferase 1</fullName>
        <ecNumber evidence="4">2.4.1.109</ecNumber>
    </recommendedName>
    <alternativeName>
        <fullName evidence="17">Protein rotated abdomen</fullName>
    </alternativeName>
</protein>
<comment type="pathway">
    <text evidence="2">Protein modification; protein glycosylation.</text>
</comment>
<comment type="subunit">
    <text evidence="15">Interacts with tw/POMT2.</text>
</comment>
<feature type="transmembrane region" description="Helical" evidence="19">
    <location>
        <begin position="519"/>
        <end position="545"/>
    </location>
</feature>
<dbReference type="FunFam" id="2.80.10.50:FF:000012">
    <property type="entry name" value="Protein O-mannosyl-transferase 1"/>
    <property type="match status" value="1"/>
</dbReference>
<evidence type="ECO:0000256" key="17">
    <source>
        <dbReference type="ARBA" id="ARBA00079036"/>
    </source>
</evidence>
<dbReference type="Pfam" id="PF16192">
    <property type="entry name" value="PMT_4TMC"/>
    <property type="match status" value="1"/>
</dbReference>
<dbReference type="UniPathway" id="UPA00378"/>
<evidence type="ECO:0000256" key="14">
    <source>
        <dbReference type="ARBA" id="ARBA00059310"/>
    </source>
</evidence>
<dbReference type="InterPro" id="IPR032421">
    <property type="entry name" value="PMT_4TMC"/>
</dbReference>
<comment type="catalytic activity">
    <reaction evidence="12">
        <text>a di-trans,poly-cis-dolichyl beta-D-mannosyl phosphate + L-threonyl-[protein] = 3-O-(alpha-D-mannosyl)-L-threonyl-[protein] + a di-trans,poly-cis-dolichyl phosphate + H(+)</text>
        <dbReference type="Rhea" id="RHEA:53396"/>
        <dbReference type="Rhea" id="RHEA-COMP:11060"/>
        <dbReference type="Rhea" id="RHEA-COMP:13547"/>
        <dbReference type="Rhea" id="RHEA-COMP:19498"/>
        <dbReference type="Rhea" id="RHEA-COMP:19501"/>
        <dbReference type="ChEBI" id="CHEBI:15378"/>
        <dbReference type="ChEBI" id="CHEBI:30013"/>
        <dbReference type="ChEBI" id="CHEBI:57683"/>
        <dbReference type="ChEBI" id="CHEBI:58211"/>
        <dbReference type="ChEBI" id="CHEBI:137323"/>
        <dbReference type="EC" id="2.4.1.109"/>
    </reaction>
</comment>